<organism evidence="6 7">
    <name type="scientific">Sulfuriferula multivorans</name>
    <dbReference type="NCBI Taxonomy" id="1559896"/>
    <lineage>
        <taxon>Bacteria</taxon>
        <taxon>Pseudomonadati</taxon>
        <taxon>Pseudomonadota</taxon>
        <taxon>Betaproteobacteria</taxon>
        <taxon>Nitrosomonadales</taxon>
        <taxon>Sulfuricellaceae</taxon>
        <taxon>Sulfuriferula</taxon>
    </lineage>
</organism>
<sequence length="284" mass="31171">MNSTDPHPNRVRSFLFEQLDIRGAWVQLGPAWREMTAGRDYAEPVLGLLGQLAAVTTLISGNLKQTGRLTFQMRGNGDVSLLIMDCDEQLRLRGMARATAEVPAGNLPTLLGEGSLTLTLDQAGMSQPYQSHVPLQGETVAAVFEHYLAQSEQAPTRLWLAANQETAAGLFLQALPGATLRDADGWNRVQVLADTVRADELLELGSIKLIDRLFAEEDVRVYDPRPVSYHCPYDMDKIQAMLRSVGKTECDAIIADQGEIRVHDDICNHVYVLDAAAVAALFTL</sequence>
<keyword evidence="3" id="KW-1015">Disulfide bond</keyword>
<dbReference type="Pfam" id="PF01430">
    <property type="entry name" value="HSP33"/>
    <property type="match status" value="1"/>
</dbReference>
<evidence type="ECO:0000256" key="3">
    <source>
        <dbReference type="ARBA" id="ARBA00023157"/>
    </source>
</evidence>
<protein>
    <submittedName>
        <fullName evidence="6">Hsp33 family molecular chaperone HslO</fullName>
    </submittedName>
</protein>
<dbReference type="Proteomes" id="UP000483432">
    <property type="component" value="Unassembled WGS sequence"/>
</dbReference>
<dbReference type="InterPro" id="IPR000397">
    <property type="entry name" value="Heat_shock_Hsp33"/>
</dbReference>
<dbReference type="Gene3D" id="3.90.1280.10">
    <property type="entry name" value="HSP33 redox switch-like"/>
    <property type="match status" value="1"/>
</dbReference>
<gene>
    <name evidence="6" type="ORF">GZ085_11955</name>
</gene>
<dbReference type="EMBL" id="JAAFGW010000204">
    <property type="protein sequence ID" value="NDP49075.1"/>
    <property type="molecule type" value="Genomic_DNA"/>
</dbReference>
<name>A0A7C9P906_9PROT</name>
<dbReference type="PANTHER" id="PTHR30111:SF1">
    <property type="entry name" value="33 KDA CHAPERONIN"/>
    <property type="match status" value="1"/>
</dbReference>
<evidence type="ECO:0000313" key="6">
    <source>
        <dbReference type="EMBL" id="NDP49075.1"/>
    </source>
</evidence>
<dbReference type="Gene3D" id="3.55.30.10">
    <property type="entry name" value="Hsp33 domain"/>
    <property type="match status" value="1"/>
</dbReference>
<evidence type="ECO:0000256" key="4">
    <source>
        <dbReference type="ARBA" id="ARBA00023186"/>
    </source>
</evidence>
<keyword evidence="1" id="KW-0963">Cytoplasm</keyword>
<dbReference type="AlphaFoldDB" id="A0A7C9P906"/>
<evidence type="ECO:0000256" key="5">
    <source>
        <dbReference type="ARBA" id="ARBA00023284"/>
    </source>
</evidence>
<keyword evidence="4" id="KW-0143">Chaperone</keyword>
<dbReference type="InterPro" id="IPR016153">
    <property type="entry name" value="Heat_shock_Hsp33_N"/>
</dbReference>
<dbReference type="GO" id="GO:0042026">
    <property type="term" value="P:protein refolding"/>
    <property type="evidence" value="ECO:0007669"/>
    <property type="project" value="TreeGrafter"/>
</dbReference>
<dbReference type="SUPFAM" id="SSF118352">
    <property type="entry name" value="HSP33 redox switch-like"/>
    <property type="match status" value="1"/>
</dbReference>
<comment type="caution">
    <text evidence="6">The sequence shown here is derived from an EMBL/GenBank/DDBJ whole genome shotgun (WGS) entry which is preliminary data.</text>
</comment>
<dbReference type="GO" id="GO:0051082">
    <property type="term" value="F:unfolded protein binding"/>
    <property type="evidence" value="ECO:0007669"/>
    <property type="project" value="InterPro"/>
</dbReference>
<dbReference type="SUPFAM" id="SSF64397">
    <property type="entry name" value="Hsp33 domain"/>
    <property type="match status" value="1"/>
</dbReference>
<evidence type="ECO:0000313" key="7">
    <source>
        <dbReference type="Proteomes" id="UP000483432"/>
    </source>
</evidence>
<proteinExistence type="predicted"/>
<dbReference type="PANTHER" id="PTHR30111">
    <property type="entry name" value="33 KDA CHAPERONIN"/>
    <property type="match status" value="1"/>
</dbReference>
<dbReference type="GO" id="GO:0005737">
    <property type="term" value="C:cytoplasm"/>
    <property type="evidence" value="ECO:0007669"/>
    <property type="project" value="InterPro"/>
</dbReference>
<dbReference type="GO" id="GO:0044183">
    <property type="term" value="F:protein folding chaperone"/>
    <property type="evidence" value="ECO:0007669"/>
    <property type="project" value="TreeGrafter"/>
</dbReference>
<dbReference type="Gene3D" id="1.10.287.480">
    <property type="entry name" value="helix hairpin bin"/>
    <property type="match status" value="1"/>
</dbReference>
<dbReference type="InterPro" id="IPR016154">
    <property type="entry name" value="Heat_shock_Hsp33_C"/>
</dbReference>
<keyword evidence="2" id="KW-0862">Zinc</keyword>
<dbReference type="PIRSF" id="PIRSF005261">
    <property type="entry name" value="Heat_shock_Hsp33"/>
    <property type="match status" value="1"/>
</dbReference>
<evidence type="ECO:0000256" key="1">
    <source>
        <dbReference type="ARBA" id="ARBA00022490"/>
    </source>
</evidence>
<dbReference type="CDD" id="cd00498">
    <property type="entry name" value="Hsp33"/>
    <property type="match status" value="1"/>
</dbReference>
<dbReference type="InterPro" id="IPR023212">
    <property type="entry name" value="Hsp33_helix_hairpin_bin_dom_sf"/>
</dbReference>
<accession>A0A7C9P906</accession>
<keyword evidence="5" id="KW-0676">Redox-active center</keyword>
<evidence type="ECO:0000256" key="2">
    <source>
        <dbReference type="ARBA" id="ARBA00022833"/>
    </source>
</evidence>
<reference evidence="6 7" key="1">
    <citation type="submission" date="2019-09" db="EMBL/GenBank/DDBJ databases">
        <title>H2 Metabolism Revealed by Metagenomic Analysis in Subglacial Sediment of East Antarctica.</title>
        <authorList>
            <person name="Yang Z."/>
            <person name="Zhang Y."/>
            <person name="Lv Y."/>
            <person name="Yan W."/>
            <person name="Xiao X."/>
            <person name="Sun B."/>
            <person name="Ma H."/>
        </authorList>
    </citation>
    <scope>NUCLEOTIDE SEQUENCE [LARGE SCALE GENOMIC DNA]</scope>
    <source>
        <strain evidence="6">Bin2_2</strain>
    </source>
</reference>